<gene>
    <name evidence="6" type="ORF">FZC78_04630</name>
</gene>
<keyword evidence="3" id="KW-0547">Nucleotide-binding</keyword>
<feature type="domain" description="ABC transporter" evidence="5">
    <location>
        <begin position="4"/>
        <end position="230"/>
    </location>
</feature>
<dbReference type="SMART" id="SM00382">
    <property type="entry name" value="AAA"/>
    <property type="match status" value="1"/>
</dbReference>
<reference evidence="6 7" key="1">
    <citation type="submission" date="2019-08" db="EMBL/GenBank/DDBJ databases">
        <title>Bacillus genomes from the desert of Cuatro Cienegas, Coahuila.</title>
        <authorList>
            <person name="Olmedo-Alvarez G."/>
        </authorList>
    </citation>
    <scope>NUCLEOTIDE SEQUENCE [LARGE SCALE GENOMIC DNA]</scope>
    <source>
        <strain evidence="6 7">CH34_1T</strain>
    </source>
</reference>
<organism evidence="6 7">
    <name type="scientific">Rossellomorea vietnamensis</name>
    <dbReference type="NCBI Taxonomy" id="218284"/>
    <lineage>
        <taxon>Bacteria</taxon>
        <taxon>Bacillati</taxon>
        <taxon>Bacillota</taxon>
        <taxon>Bacilli</taxon>
        <taxon>Bacillales</taxon>
        <taxon>Bacillaceae</taxon>
        <taxon>Rossellomorea</taxon>
    </lineage>
</organism>
<keyword evidence="2" id="KW-0813">Transport</keyword>
<proteinExistence type="inferred from homology"/>
<name>A0A5D4NZH3_9BACI</name>
<dbReference type="InterPro" id="IPR003593">
    <property type="entry name" value="AAA+_ATPase"/>
</dbReference>
<dbReference type="Pfam" id="PF00005">
    <property type="entry name" value="ABC_tran"/>
    <property type="match status" value="1"/>
</dbReference>
<dbReference type="InterPro" id="IPR017871">
    <property type="entry name" value="ABC_transporter-like_CS"/>
</dbReference>
<dbReference type="AlphaFoldDB" id="A0A5D4NZH3"/>
<evidence type="ECO:0000313" key="7">
    <source>
        <dbReference type="Proteomes" id="UP000322267"/>
    </source>
</evidence>
<dbReference type="PANTHER" id="PTHR43335:SF11">
    <property type="entry name" value="ABC TRANSPORTER RELATED"/>
    <property type="match status" value="1"/>
</dbReference>
<dbReference type="InterPro" id="IPR003439">
    <property type="entry name" value="ABC_transporter-like_ATP-bd"/>
</dbReference>
<dbReference type="PANTHER" id="PTHR43335">
    <property type="entry name" value="ABC TRANSPORTER, ATP-BINDING PROTEIN"/>
    <property type="match status" value="1"/>
</dbReference>
<dbReference type="GO" id="GO:0005524">
    <property type="term" value="F:ATP binding"/>
    <property type="evidence" value="ECO:0007669"/>
    <property type="project" value="UniProtKB-KW"/>
</dbReference>
<dbReference type="SUPFAM" id="SSF52540">
    <property type="entry name" value="P-loop containing nucleoside triphosphate hydrolases"/>
    <property type="match status" value="1"/>
</dbReference>
<dbReference type="InterPro" id="IPR027417">
    <property type="entry name" value="P-loop_NTPase"/>
</dbReference>
<evidence type="ECO:0000256" key="1">
    <source>
        <dbReference type="ARBA" id="ARBA00005417"/>
    </source>
</evidence>
<protein>
    <submittedName>
        <fullName evidence="6">ABC transporter ATP-binding protein</fullName>
    </submittedName>
</protein>
<dbReference type="Pfam" id="PF13732">
    <property type="entry name" value="DrrA1-3_C"/>
    <property type="match status" value="1"/>
</dbReference>
<dbReference type="CDD" id="cd03230">
    <property type="entry name" value="ABC_DR_subfamily_A"/>
    <property type="match status" value="1"/>
</dbReference>
<dbReference type="PROSITE" id="PS00211">
    <property type="entry name" value="ABC_TRANSPORTER_1"/>
    <property type="match status" value="1"/>
</dbReference>
<comment type="caution">
    <text evidence="6">The sequence shown here is derived from an EMBL/GenBank/DDBJ whole genome shotgun (WGS) entry which is preliminary data.</text>
</comment>
<evidence type="ECO:0000256" key="4">
    <source>
        <dbReference type="ARBA" id="ARBA00022840"/>
    </source>
</evidence>
<dbReference type="Gene3D" id="3.40.50.300">
    <property type="entry name" value="P-loop containing nucleotide triphosphate hydrolases"/>
    <property type="match status" value="1"/>
</dbReference>
<evidence type="ECO:0000256" key="3">
    <source>
        <dbReference type="ARBA" id="ARBA00022741"/>
    </source>
</evidence>
<comment type="similarity">
    <text evidence="1">Belongs to the ABC transporter superfamily.</text>
</comment>
<accession>A0A5D4NZH3</accession>
<dbReference type="EMBL" id="VTEI01000002">
    <property type="protein sequence ID" value="TYS18796.1"/>
    <property type="molecule type" value="Genomic_DNA"/>
</dbReference>
<dbReference type="PROSITE" id="PS50893">
    <property type="entry name" value="ABC_TRANSPORTER_2"/>
    <property type="match status" value="1"/>
</dbReference>
<evidence type="ECO:0000256" key="2">
    <source>
        <dbReference type="ARBA" id="ARBA00022448"/>
    </source>
</evidence>
<dbReference type="RefSeq" id="WP_148938473.1">
    <property type="nucleotide sequence ID" value="NZ_VTEI01000002.1"/>
</dbReference>
<sequence length="301" mass="33617">MNVITVKELRKEYKEKLAVNNVTFQLEEGKCTALLGPNGAGKTTTIQMLAGLITPSSGSVHSDLLPQTKDLRSLIGYLPQYPSFFEWMSGEEYMIFSGEITGMSKKEAQERTGDLLDLVGLADAKVRKIGAFSGGMKQRLGIAQALIHKPKLLMLDEPVSALDPFGRREVLELMGRLKKDTTILFSTHILNDAEEICDDVLFLHNGNLVEGGALQDIKERYKEAVLILQFEETADQFIKHFIGSPFFQEHTIHGDTILLKVVNISKARNEILQIAVQHALPLIRFETSESSLEDIFMKVVK</sequence>
<dbReference type="OrthoDB" id="9804819at2"/>
<evidence type="ECO:0000259" key="5">
    <source>
        <dbReference type="PROSITE" id="PS50893"/>
    </source>
</evidence>
<dbReference type="InterPro" id="IPR025302">
    <property type="entry name" value="DrrA1/2-like_C"/>
</dbReference>
<dbReference type="Proteomes" id="UP000322267">
    <property type="component" value="Unassembled WGS sequence"/>
</dbReference>
<keyword evidence="4 6" id="KW-0067">ATP-binding</keyword>
<evidence type="ECO:0000313" key="6">
    <source>
        <dbReference type="EMBL" id="TYS18796.1"/>
    </source>
</evidence>
<dbReference type="GO" id="GO:0016887">
    <property type="term" value="F:ATP hydrolysis activity"/>
    <property type="evidence" value="ECO:0007669"/>
    <property type="project" value="InterPro"/>
</dbReference>